<sequence length="59" mass="6617">MEVGHRPHDDTRIGHPAESIDAQPCATPVYATFVGARRDREFVDAAAPERHAVVFRFGW</sequence>
<feature type="region of interest" description="Disordered" evidence="1">
    <location>
        <begin position="1"/>
        <end position="20"/>
    </location>
</feature>
<reference evidence="2 3" key="1">
    <citation type="submission" date="2015-11" db="EMBL/GenBank/DDBJ databases">
        <title>Expanding the genomic diversity of Burkholderia species for the development of highly accurate diagnostics.</title>
        <authorList>
            <person name="Sahl J."/>
            <person name="Keim P."/>
            <person name="Wagner D."/>
        </authorList>
    </citation>
    <scope>NUCLEOTIDE SEQUENCE [LARGE SCALE GENOMIC DNA]</scope>
    <source>
        <strain evidence="2 3">MSMB1301WGS</strain>
    </source>
</reference>
<accession>A0A105VCH9</accession>
<name>A0A105VCH9_9BURK</name>
<protein>
    <submittedName>
        <fullName evidence="2">Uncharacterized protein</fullName>
    </submittedName>
</protein>
<evidence type="ECO:0000256" key="1">
    <source>
        <dbReference type="SAM" id="MobiDB-lite"/>
    </source>
</evidence>
<feature type="compositionally biased region" description="Basic and acidic residues" evidence="1">
    <location>
        <begin position="1"/>
        <end position="15"/>
    </location>
</feature>
<proteinExistence type="predicted"/>
<dbReference type="AlphaFoldDB" id="A0A105VCH9"/>
<gene>
    <name evidence="2" type="ORF">WT27_07310</name>
</gene>
<evidence type="ECO:0000313" key="3">
    <source>
        <dbReference type="Proteomes" id="UP000062317"/>
    </source>
</evidence>
<comment type="caution">
    <text evidence="2">The sequence shown here is derived from an EMBL/GenBank/DDBJ whole genome shotgun (WGS) entry which is preliminary data.</text>
</comment>
<keyword evidence="3" id="KW-1185">Reference proteome</keyword>
<dbReference type="EMBL" id="LPEQ01000089">
    <property type="protein sequence ID" value="KVV45312.1"/>
    <property type="molecule type" value="Genomic_DNA"/>
</dbReference>
<dbReference type="Proteomes" id="UP000062317">
    <property type="component" value="Unassembled WGS sequence"/>
</dbReference>
<evidence type="ECO:0000313" key="2">
    <source>
        <dbReference type="EMBL" id="KVV45312.1"/>
    </source>
</evidence>
<organism evidence="2 3">
    <name type="scientific">Burkholderia territorii</name>
    <dbReference type="NCBI Taxonomy" id="1503055"/>
    <lineage>
        <taxon>Bacteria</taxon>
        <taxon>Pseudomonadati</taxon>
        <taxon>Pseudomonadota</taxon>
        <taxon>Betaproteobacteria</taxon>
        <taxon>Burkholderiales</taxon>
        <taxon>Burkholderiaceae</taxon>
        <taxon>Burkholderia</taxon>
        <taxon>Burkholderia cepacia complex</taxon>
    </lineage>
</organism>